<evidence type="ECO:0000313" key="1">
    <source>
        <dbReference type="EMBL" id="SVE22069.1"/>
    </source>
</evidence>
<dbReference type="AlphaFoldDB" id="A0A383BQB3"/>
<dbReference type="SUPFAM" id="SSF50939">
    <property type="entry name" value="Sialidases"/>
    <property type="match status" value="1"/>
</dbReference>
<dbReference type="InterPro" id="IPR015943">
    <property type="entry name" value="WD40/YVTN_repeat-like_dom_sf"/>
</dbReference>
<evidence type="ECO:0008006" key="2">
    <source>
        <dbReference type="Google" id="ProtNLM"/>
    </source>
</evidence>
<dbReference type="Gene3D" id="2.130.10.10">
    <property type="entry name" value="YVTN repeat-like/Quinoprotein amine dehydrogenase"/>
    <property type="match status" value="1"/>
</dbReference>
<proteinExistence type="predicted"/>
<gene>
    <name evidence="1" type="ORF">METZ01_LOCUS474923</name>
</gene>
<feature type="non-terminal residue" evidence="1">
    <location>
        <position position="224"/>
    </location>
</feature>
<name>A0A383BQB3_9ZZZZ</name>
<sequence>MSQERVNGMTTIEPMNVMRWRCIGPPRGGRVVAVAGDPEDPAVFYFGACAGGVWKTSDAGTYWENVSDGFFRTSAVGAIAVADSDHNVIYAGMGESCIRGDVSYGDGVYRSTDGGKTWTHLGLEDTRHIARIRVHPEHADIVYVAALGHAFGPNSQRGVLGPMMVESRGIKCCSSVKKPAPSTSPWMQQIPESYTRLCGKPTERRGVWSVEAPTAGFTNLLTAG</sequence>
<accession>A0A383BQB3</accession>
<reference evidence="1" key="1">
    <citation type="submission" date="2018-05" db="EMBL/GenBank/DDBJ databases">
        <authorList>
            <person name="Lanie J.A."/>
            <person name="Ng W.-L."/>
            <person name="Kazmierczak K.M."/>
            <person name="Andrzejewski T.M."/>
            <person name="Davidsen T.M."/>
            <person name="Wayne K.J."/>
            <person name="Tettelin H."/>
            <person name="Glass J.I."/>
            <person name="Rusch D."/>
            <person name="Podicherti R."/>
            <person name="Tsui H.-C.T."/>
            <person name="Winkler M.E."/>
        </authorList>
    </citation>
    <scope>NUCLEOTIDE SEQUENCE</scope>
</reference>
<protein>
    <recommendedName>
        <fullName evidence="2">Sortilin N-terminal domain-containing protein</fullName>
    </recommendedName>
</protein>
<dbReference type="EMBL" id="UINC01202325">
    <property type="protein sequence ID" value="SVE22069.1"/>
    <property type="molecule type" value="Genomic_DNA"/>
</dbReference>
<dbReference type="InterPro" id="IPR036278">
    <property type="entry name" value="Sialidase_sf"/>
</dbReference>
<organism evidence="1">
    <name type="scientific">marine metagenome</name>
    <dbReference type="NCBI Taxonomy" id="408172"/>
    <lineage>
        <taxon>unclassified sequences</taxon>
        <taxon>metagenomes</taxon>
        <taxon>ecological metagenomes</taxon>
    </lineage>
</organism>